<proteinExistence type="predicted"/>
<keyword evidence="2" id="KW-1185">Reference proteome</keyword>
<dbReference type="GeneID" id="113868088"/>
<dbReference type="RefSeq" id="XP_027359454.1">
    <property type="nucleotide sequence ID" value="XM_027503653.1"/>
</dbReference>
<organism evidence="2 3">
    <name type="scientific">Abrus precatorius</name>
    <name type="common">Indian licorice</name>
    <name type="synonym">Glycine abrus</name>
    <dbReference type="NCBI Taxonomy" id="3816"/>
    <lineage>
        <taxon>Eukaryota</taxon>
        <taxon>Viridiplantae</taxon>
        <taxon>Streptophyta</taxon>
        <taxon>Embryophyta</taxon>
        <taxon>Tracheophyta</taxon>
        <taxon>Spermatophyta</taxon>
        <taxon>Magnoliopsida</taxon>
        <taxon>eudicotyledons</taxon>
        <taxon>Gunneridae</taxon>
        <taxon>Pentapetalae</taxon>
        <taxon>rosids</taxon>
        <taxon>fabids</taxon>
        <taxon>Fabales</taxon>
        <taxon>Fabaceae</taxon>
        <taxon>Papilionoideae</taxon>
        <taxon>50 kb inversion clade</taxon>
        <taxon>NPAAA clade</taxon>
        <taxon>indigoferoid/millettioid clade</taxon>
        <taxon>Abreae</taxon>
        <taxon>Abrus</taxon>
    </lineage>
</organism>
<protein>
    <submittedName>
        <fullName evidence="3">Uncharacterized protein LOC113868088</fullName>
    </submittedName>
</protein>
<evidence type="ECO:0000313" key="2">
    <source>
        <dbReference type="Proteomes" id="UP000694853"/>
    </source>
</evidence>
<evidence type="ECO:0000313" key="3">
    <source>
        <dbReference type="RefSeq" id="XP_027359454.1"/>
    </source>
</evidence>
<reference evidence="2" key="1">
    <citation type="journal article" date="2019" name="Toxins">
        <title>Detection of Abrin-Like and Prepropulchellin-Like Toxin Genes and Transcripts Using Whole Genome Sequencing and Full-Length Transcript Sequencing of Abrus precatorius.</title>
        <authorList>
            <person name="Hovde B.T."/>
            <person name="Daligault H.E."/>
            <person name="Hanschen E.R."/>
            <person name="Kunde Y.A."/>
            <person name="Johnson M.B."/>
            <person name="Starkenburg S.R."/>
            <person name="Johnson S.L."/>
        </authorList>
    </citation>
    <scope>NUCLEOTIDE SEQUENCE [LARGE SCALE GENOMIC DNA]</scope>
</reference>
<feature type="compositionally biased region" description="Polar residues" evidence="1">
    <location>
        <begin position="116"/>
        <end position="132"/>
    </location>
</feature>
<feature type="region of interest" description="Disordered" evidence="1">
    <location>
        <begin position="103"/>
        <end position="154"/>
    </location>
</feature>
<reference evidence="3" key="2">
    <citation type="submission" date="2025-08" db="UniProtKB">
        <authorList>
            <consortium name="RefSeq"/>
        </authorList>
    </citation>
    <scope>IDENTIFICATION</scope>
    <source>
        <tissue evidence="3">Young leaves</tissue>
    </source>
</reference>
<sequence length="355" mass="39314">MDQDLQQLGQQIHSLSESIPARGTNIAQPNINTVVHAMNVDSHYLLDAHDNAMIHGIHRQHNHHMSAPAAAYVYFPDMNPPSSNAVSRNCITSDQLSGSSTFTATGSYKRKRSVETRGNSQHFNASASSSIGPRNARHAENGIRTPPHSSPWSRSDAPLMVHELNHSIQGNYSGQRFHPAPHSRLAEQLNSNNNNGHSLAWNQSLPMLFVQAPNADGHSLENTNMGLQRYHDTSGSRNDLRFTYTALVNPQYHTFHHQMWPVQGRRGHSLNLHPPVTAVSHRVPTNPLSSAQISIQNNFEMGTGGVLPVPPAGAWIYRPHSVTVRHQTLPPLASLQVDVIFCISLHNCFLYFIVP</sequence>
<dbReference type="Proteomes" id="UP000694853">
    <property type="component" value="Unplaced"/>
</dbReference>
<gene>
    <name evidence="3" type="primary">LOC113868088</name>
</gene>
<accession>A0A8B8LX27</accession>
<dbReference type="KEGG" id="aprc:113868088"/>
<name>A0A8B8LX27_ABRPR</name>
<evidence type="ECO:0000256" key="1">
    <source>
        <dbReference type="SAM" id="MobiDB-lite"/>
    </source>
</evidence>
<dbReference type="OrthoDB" id="8062037at2759"/>
<dbReference type="AlphaFoldDB" id="A0A8B8LX27"/>